<evidence type="ECO:0000256" key="1">
    <source>
        <dbReference type="ARBA" id="ARBA00001561"/>
    </source>
</evidence>
<dbReference type="SMART" id="SM00644">
    <property type="entry name" value="Ami_2"/>
    <property type="match status" value="1"/>
</dbReference>
<keyword evidence="8" id="KW-1185">Reference proteome</keyword>
<dbReference type="CDD" id="cd14488">
    <property type="entry name" value="CBM6-CBM35-CBM36_like_2"/>
    <property type="match status" value="1"/>
</dbReference>
<dbReference type="Pfam" id="PF01510">
    <property type="entry name" value="Amidase_2"/>
    <property type="match status" value="1"/>
</dbReference>
<dbReference type="GO" id="GO:0008745">
    <property type="term" value="F:N-acetylmuramoyl-L-alanine amidase activity"/>
    <property type="evidence" value="ECO:0007669"/>
    <property type="project" value="UniProtKB-EC"/>
</dbReference>
<dbReference type="Pfam" id="PF25275">
    <property type="entry name" value="Golvesin_C"/>
    <property type="match status" value="1"/>
</dbReference>
<feature type="region of interest" description="Disordered" evidence="5">
    <location>
        <begin position="1"/>
        <end position="24"/>
    </location>
</feature>
<dbReference type="EMBL" id="JACEIP010000011">
    <property type="protein sequence ID" value="MBA4543014.1"/>
    <property type="molecule type" value="Genomic_DNA"/>
</dbReference>
<dbReference type="Gene3D" id="3.40.80.10">
    <property type="entry name" value="Peptidoglycan recognition protein-like"/>
    <property type="match status" value="1"/>
</dbReference>
<dbReference type="GO" id="GO:0071555">
    <property type="term" value="P:cell wall organization"/>
    <property type="evidence" value="ECO:0007669"/>
    <property type="project" value="UniProtKB-KW"/>
</dbReference>
<evidence type="ECO:0000256" key="4">
    <source>
        <dbReference type="ARBA" id="ARBA00023316"/>
    </source>
</evidence>
<dbReference type="InterPro" id="IPR036505">
    <property type="entry name" value="Amidase/PGRP_sf"/>
</dbReference>
<dbReference type="FunFam" id="3.40.80.10:FF:000006">
    <property type="entry name" value="N-acetylmuramoyl-L-alanine amidase"/>
    <property type="match status" value="1"/>
</dbReference>
<evidence type="ECO:0000256" key="5">
    <source>
        <dbReference type="SAM" id="MobiDB-lite"/>
    </source>
</evidence>
<dbReference type="PANTHER" id="PTHR30417:SF1">
    <property type="entry name" value="N-ACETYLMURAMOYL-L-ALANINE AMIDASE AMID"/>
    <property type="match status" value="1"/>
</dbReference>
<dbReference type="AlphaFoldDB" id="A0A7W2AIQ6"/>
<dbReference type="InterPro" id="IPR002502">
    <property type="entry name" value="Amidase_domain"/>
</dbReference>
<comment type="catalytic activity">
    <reaction evidence="1">
        <text>Hydrolyzes the link between N-acetylmuramoyl residues and L-amino acid residues in certain cell-wall glycopeptides.</text>
        <dbReference type="EC" id="3.5.1.28"/>
    </reaction>
</comment>
<dbReference type="SUPFAM" id="SSF55846">
    <property type="entry name" value="N-acetylmuramoyl-L-alanine amidase-like"/>
    <property type="match status" value="1"/>
</dbReference>
<sequence>MLFSGSIRASAAHPSENGSSEPVYHPGPLYEQFEQAAKEFHVPLTILLAVSYAETHWQDHHGKPSELNGYGLMHLADNPTNHSLPEASQLLGIPENQLKNDVKQNIRGGAAVLAQRAKELNQGKLPQDLAKWYTAVAAYSGLSSKLTAKWYADEVYDLINHGAYRLVDGKDMFIRPTRVIPDKGIYADVKAVQAASTPDYPYANWVAASSSNYTAANRVADGNSINYVIIHTTEGSYSGTISWFQNPQAQVSSHYVVRSSDGEITQMVQNKDIAWHAGNWDYNVHSIGIEHEGYVSDPSWFTDAMYRASASLTRWLCDKYGIPKDRSHIIGHNQVPGSTHTDPGSGWDWNYYMSLVNQSSSSTEIVVDNSNTSRVSVSGNWALSSWNSQKYGADYYYTTPQAVSEPVWFKFNVPSSGSYSVYAWWPADPGYNSNTPYIIRTSSGNQTVYANQQAGGGKWNYLGTFNLPAGDQYIVGVSRWTSGTGYVIADAVKLVKN</sequence>
<evidence type="ECO:0000259" key="6">
    <source>
        <dbReference type="SMART" id="SM00644"/>
    </source>
</evidence>
<dbReference type="InterPro" id="IPR051206">
    <property type="entry name" value="NAMLAA_amidase_2"/>
</dbReference>
<evidence type="ECO:0000256" key="3">
    <source>
        <dbReference type="ARBA" id="ARBA00022801"/>
    </source>
</evidence>
<dbReference type="Pfam" id="PF01464">
    <property type="entry name" value="SLT"/>
    <property type="match status" value="1"/>
</dbReference>
<dbReference type="OrthoDB" id="66275at2"/>
<evidence type="ECO:0000313" key="8">
    <source>
        <dbReference type="Proteomes" id="UP000530514"/>
    </source>
</evidence>
<proteinExistence type="predicted"/>
<dbReference type="GO" id="GO:0009254">
    <property type="term" value="P:peptidoglycan turnover"/>
    <property type="evidence" value="ECO:0007669"/>
    <property type="project" value="TreeGrafter"/>
</dbReference>
<dbReference type="InterPro" id="IPR023346">
    <property type="entry name" value="Lysozyme-like_dom_sf"/>
</dbReference>
<dbReference type="CDD" id="cd06583">
    <property type="entry name" value="PGRP"/>
    <property type="match status" value="1"/>
</dbReference>
<dbReference type="InterPro" id="IPR033803">
    <property type="entry name" value="CBD-like_Golvesin-Xly"/>
</dbReference>
<evidence type="ECO:0000256" key="2">
    <source>
        <dbReference type="ARBA" id="ARBA00011901"/>
    </source>
</evidence>
<keyword evidence="3" id="KW-0378">Hydrolase</keyword>
<dbReference type="SUPFAM" id="SSF53955">
    <property type="entry name" value="Lysozyme-like"/>
    <property type="match status" value="1"/>
</dbReference>
<protein>
    <recommendedName>
        <fullName evidence="2">N-acetylmuramoyl-L-alanine amidase</fullName>
        <ecNumber evidence="2">3.5.1.28</ecNumber>
    </recommendedName>
</protein>
<dbReference type="PANTHER" id="PTHR30417">
    <property type="entry name" value="N-ACETYLMURAMOYL-L-ALANINE AMIDASE AMID"/>
    <property type="match status" value="1"/>
</dbReference>
<keyword evidence="4" id="KW-0961">Cell wall biogenesis/degradation</keyword>
<comment type="caution">
    <text evidence="7">The sequence shown here is derived from an EMBL/GenBank/DDBJ whole genome shotgun (WGS) entry which is preliminary data.</text>
</comment>
<gene>
    <name evidence="7" type="ORF">H1164_08870</name>
</gene>
<name>A0A7W2AIQ6_9BACL</name>
<accession>A0A7W2AIQ6</accession>
<feature type="domain" description="N-acetylmuramoyl-L-alanine amidase" evidence="6">
    <location>
        <begin position="213"/>
        <end position="344"/>
    </location>
</feature>
<reference evidence="7 8" key="1">
    <citation type="submission" date="2020-07" db="EMBL/GenBank/DDBJ databases">
        <authorList>
            <person name="Feng H."/>
        </authorList>
    </citation>
    <scope>NUCLEOTIDE SEQUENCE [LARGE SCALE GENOMIC DNA]</scope>
    <source>
        <strain evidence="8">s-11</strain>
    </source>
</reference>
<dbReference type="InterPro" id="IPR008258">
    <property type="entry name" value="Transglycosylase_SLT_dom_1"/>
</dbReference>
<dbReference type="EC" id="3.5.1.28" evidence="2"/>
<dbReference type="Proteomes" id="UP000530514">
    <property type="component" value="Unassembled WGS sequence"/>
</dbReference>
<dbReference type="GO" id="GO:0009253">
    <property type="term" value="P:peptidoglycan catabolic process"/>
    <property type="evidence" value="ECO:0007669"/>
    <property type="project" value="InterPro"/>
</dbReference>
<dbReference type="Gene3D" id="1.10.530.10">
    <property type="match status" value="1"/>
</dbReference>
<organism evidence="7 8">
    <name type="scientific">Thermoactinomyces daqus</name>
    <dbReference type="NCBI Taxonomy" id="1329516"/>
    <lineage>
        <taxon>Bacteria</taxon>
        <taxon>Bacillati</taxon>
        <taxon>Bacillota</taxon>
        <taxon>Bacilli</taxon>
        <taxon>Bacillales</taxon>
        <taxon>Thermoactinomycetaceae</taxon>
        <taxon>Thermoactinomyces</taxon>
    </lineage>
</organism>
<evidence type="ECO:0000313" key="7">
    <source>
        <dbReference type="EMBL" id="MBA4543014.1"/>
    </source>
</evidence>